<feature type="chain" id="PRO_5002189907" evidence="2">
    <location>
        <begin position="40"/>
        <end position="339"/>
    </location>
</feature>
<dbReference type="Gene3D" id="3.40.190.10">
    <property type="entry name" value="Periplasmic binding protein-like II"/>
    <property type="match status" value="1"/>
</dbReference>
<protein>
    <submittedName>
        <fullName evidence="3">Putative exported protein</fullName>
    </submittedName>
</protein>
<dbReference type="Proteomes" id="UP000007564">
    <property type="component" value="Chromosome"/>
</dbReference>
<organism evidence="3 4">
    <name type="scientific">Bordetella bronchiseptica 253</name>
    <dbReference type="NCBI Taxonomy" id="568707"/>
    <lineage>
        <taxon>Bacteria</taxon>
        <taxon>Pseudomonadati</taxon>
        <taxon>Pseudomonadota</taxon>
        <taxon>Betaproteobacteria</taxon>
        <taxon>Burkholderiales</taxon>
        <taxon>Alcaligenaceae</taxon>
        <taxon>Bordetella</taxon>
    </lineage>
</organism>
<gene>
    <name evidence="3" type="ORF">BN112_2113</name>
</gene>
<dbReference type="Pfam" id="PF03401">
    <property type="entry name" value="TctC"/>
    <property type="match status" value="1"/>
</dbReference>
<dbReference type="AlphaFoldDB" id="A0A0C6P5Z3"/>
<dbReference type="EMBL" id="HE965806">
    <property type="protein sequence ID" value="CCJ54030.1"/>
    <property type="molecule type" value="Genomic_DNA"/>
</dbReference>
<sequence length="339" mass="35411">MNFFNFGFQPGAAHTRRRVTATVLALAAWAALPVQQAAAQPQWPQRPVTLIVPFAPGGPTDITARVLGEALGKEWKQTVVIENRAGAGGTVGAGFAAKAAPDGYTLLLGVTGSHGIAGSLYPSLTYDPKGDFEAISKVVFYPNAIIANPDVPANNLQELIALAKKDPKYQVYGTDGNGTASHLTMELLRERGGFPMQAVQYKGASPLINDIVAGFVPVGITGFPSAEPQVKAGKLKLIALTTDKDYSGNGYPTIAGQGFPGFAAAPWSGIFAPKGTPAPVVQKIAADIKTVMASPAVVEKMQKLGLTPSAVTLADFEAELDRERASWATAVKISGAKVQ</sequence>
<dbReference type="HOGENOM" id="CLU_045683_0_0_4"/>
<accession>A0A0C6P5Z3</accession>
<keyword evidence="2" id="KW-0732">Signal</keyword>
<evidence type="ECO:0000313" key="3">
    <source>
        <dbReference type="EMBL" id="CCJ54030.1"/>
    </source>
</evidence>
<dbReference type="RefSeq" id="WP_015064333.1">
    <property type="nucleotide sequence ID" value="NC_019382.1"/>
</dbReference>
<evidence type="ECO:0000256" key="1">
    <source>
        <dbReference type="ARBA" id="ARBA00006987"/>
    </source>
</evidence>
<dbReference type="SUPFAM" id="SSF53850">
    <property type="entry name" value="Periplasmic binding protein-like II"/>
    <property type="match status" value="1"/>
</dbReference>
<dbReference type="PANTHER" id="PTHR42928:SF5">
    <property type="entry name" value="BLR1237 PROTEIN"/>
    <property type="match status" value="1"/>
</dbReference>
<reference evidence="3 4" key="1">
    <citation type="journal article" date="2012" name="BMC Genomics">
        <title>Comparative genomics of the classical Bordetella subspecies: the evolution and exchange of virulence-associated diversity amongst closely related pathogens.</title>
        <authorList>
            <person name="Park J."/>
            <person name="Zhang Y."/>
            <person name="Buboltz A.M."/>
            <person name="Zhang X."/>
            <person name="Schuster S.C."/>
            <person name="Ahuja U."/>
            <person name="Liu M."/>
            <person name="Miller J.F."/>
            <person name="Sebaihia M."/>
            <person name="Bentley S.D."/>
            <person name="Parkhill J."/>
            <person name="Harvill E.T."/>
        </authorList>
    </citation>
    <scope>NUCLEOTIDE SEQUENCE [LARGE SCALE GENOMIC DNA]</scope>
    <source>
        <strain evidence="3 4">253</strain>
    </source>
</reference>
<dbReference type="Gene3D" id="3.40.190.150">
    <property type="entry name" value="Bordetella uptake gene, domain 1"/>
    <property type="match status" value="1"/>
</dbReference>
<dbReference type="InterPro" id="IPR005064">
    <property type="entry name" value="BUG"/>
</dbReference>
<proteinExistence type="inferred from homology"/>
<feature type="signal peptide" evidence="2">
    <location>
        <begin position="1"/>
        <end position="39"/>
    </location>
</feature>
<dbReference type="InterPro" id="IPR042100">
    <property type="entry name" value="Bug_dom1"/>
</dbReference>
<evidence type="ECO:0000313" key="4">
    <source>
        <dbReference type="Proteomes" id="UP000007564"/>
    </source>
</evidence>
<comment type="similarity">
    <text evidence="1">Belongs to the UPF0065 (bug) family.</text>
</comment>
<dbReference type="PIRSF" id="PIRSF017082">
    <property type="entry name" value="YflP"/>
    <property type="match status" value="1"/>
</dbReference>
<dbReference type="OrthoDB" id="8678477at2"/>
<evidence type="ECO:0000256" key="2">
    <source>
        <dbReference type="SAM" id="SignalP"/>
    </source>
</evidence>
<dbReference type="PANTHER" id="PTHR42928">
    <property type="entry name" value="TRICARBOXYLATE-BINDING PROTEIN"/>
    <property type="match status" value="1"/>
</dbReference>
<name>A0A0C6P5Z3_BORBO</name>
<dbReference type="KEGG" id="bbh:BN112_2113"/>